<dbReference type="PROSITE" id="PS51318">
    <property type="entry name" value="TAT"/>
    <property type="match status" value="1"/>
</dbReference>
<feature type="chain" id="PRO_5022836600" evidence="1">
    <location>
        <begin position="32"/>
        <end position="596"/>
    </location>
</feature>
<dbReference type="Gene3D" id="1.50.10.100">
    <property type="entry name" value="Chondroitin AC/alginate lyase"/>
    <property type="match status" value="1"/>
</dbReference>
<feature type="signal peptide" evidence="1">
    <location>
        <begin position="1"/>
        <end position="31"/>
    </location>
</feature>
<dbReference type="InterPro" id="IPR008929">
    <property type="entry name" value="Chondroitin_lyas"/>
</dbReference>
<organism evidence="2 3">
    <name type="scientific">Pontibacter qinzhouensis</name>
    <dbReference type="NCBI Taxonomy" id="2603253"/>
    <lineage>
        <taxon>Bacteria</taxon>
        <taxon>Pseudomonadati</taxon>
        <taxon>Bacteroidota</taxon>
        <taxon>Cytophagia</taxon>
        <taxon>Cytophagales</taxon>
        <taxon>Hymenobacteraceae</taxon>
        <taxon>Pontibacter</taxon>
    </lineage>
</organism>
<name>A0A5C8JHT2_9BACT</name>
<comment type="caution">
    <text evidence="2">The sequence shown here is derived from an EMBL/GenBank/DDBJ whole genome shotgun (WGS) entry which is preliminary data.</text>
</comment>
<protein>
    <submittedName>
        <fullName evidence="2">Uncharacterized protein</fullName>
    </submittedName>
</protein>
<proteinExistence type="predicted"/>
<evidence type="ECO:0000256" key="1">
    <source>
        <dbReference type="SAM" id="SignalP"/>
    </source>
</evidence>
<keyword evidence="3" id="KW-1185">Reference proteome</keyword>
<evidence type="ECO:0000313" key="2">
    <source>
        <dbReference type="EMBL" id="TXK37319.1"/>
    </source>
</evidence>
<dbReference type="Proteomes" id="UP000321926">
    <property type="component" value="Unassembled WGS sequence"/>
</dbReference>
<dbReference type="EMBL" id="VRTY01000062">
    <property type="protein sequence ID" value="TXK37319.1"/>
    <property type="molecule type" value="Genomic_DNA"/>
</dbReference>
<accession>A0A5C8JHT2</accession>
<keyword evidence="1" id="KW-0732">Signal</keyword>
<dbReference type="AlphaFoldDB" id="A0A5C8JHT2"/>
<dbReference type="OrthoDB" id="1290722at2"/>
<sequence length="596" mass="66635">MSKISRQTFLMQSLSLSALAMLPPFSSNLFAGTAASANYQQKEDLYARMVKANDKRVAAILESLQAEIKLLKRSLGYDFANLAASYSAPESTYYKSAALVPGMSRIIQFLLKVQGADGNLDFGNLGSPPDTAFILEPLCVAVSLLLNNKAKVLNEVKADAKKFIVKAGDALATGGVHTPNHRWVLSAALARINAIYPDPKYVNRVNDWLGEGIFIDQDGHYLERSRIYSEVIDRSLITMARLLNKPVLLEPVRKNLAMTYFYMEPNGDLVTNDSRRQDQFSSKNILDYYHHYRYLANRDNNAEFAAIASLIEQVDGFEEHVLTQSLFYFLEDPLLKKELPAFAAAPVTYEKLFTTSSLARIRRGNTTATLFGGVDWPLIIASGRSTSPNFLSFRKGEAILKYMRLSTGFFSTGYFRSDGLRKVGNSYVLYKKLEVPYYQPLATELRKPDGDYTLSQSIDGRFWNKMDFENRPVSNVKTLETTITVTENKGRLSIDFQVKGSENVPVTIELCFNEGGKLAGVTAAEDNSENHFLEKETGQYSFGPDTISFGPGAFAHQRLRGLDGEMYSSHFGTLRTKGMHVYLTGFTPFQHRLTLG</sequence>
<dbReference type="InterPro" id="IPR006311">
    <property type="entry name" value="TAT_signal"/>
</dbReference>
<evidence type="ECO:0000313" key="3">
    <source>
        <dbReference type="Proteomes" id="UP000321926"/>
    </source>
</evidence>
<gene>
    <name evidence="2" type="ORF">FVR03_15540</name>
</gene>
<reference evidence="2 3" key="1">
    <citation type="submission" date="2019-08" db="EMBL/GenBank/DDBJ databases">
        <authorList>
            <person name="Shi S."/>
        </authorList>
    </citation>
    <scope>NUCLEOTIDE SEQUENCE [LARGE SCALE GENOMIC DNA]</scope>
    <source>
        <strain evidence="2 3">GY10130</strain>
    </source>
</reference>